<dbReference type="EMBL" id="CAFBMK010000208">
    <property type="protein sequence ID" value="CAB4937034.1"/>
    <property type="molecule type" value="Genomic_DNA"/>
</dbReference>
<dbReference type="AlphaFoldDB" id="A0A6J7J308"/>
<name>A0A6J7J308_9ZZZZ</name>
<dbReference type="SUPFAM" id="SSF51556">
    <property type="entry name" value="Metallo-dependent hydrolases"/>
    <property type="match status" value="1"/>
</dbReference>
<dbReference type="PANTHER" id="PTHR11113:SF2">
    <property type="entry name" value="ADENINE DEAMINASE"/>
    <property type="match status" value="1"/>
</dbReference>
<evidence type="ECO:0000256" key="5">
    <source>
        <dbReference type="ARBA" id="ARBA00047720"/>
    </source>
</evidence>
<evidence type="ECO:0000256" key="3">
    <source>
        <dbReference type="ARBA" id="ARBA00022801"/>
    </source>
</evidence>
<dbReference type="EC" id="3.5.4.2" evidence="2"/>
<dbReference type="InterPro" id="IPR026912">
    <property type="entry name" value="Adenine_deam_C"/>
</dbReference>
<evidence type="ECO:0000259" key="7">
    <source>
        <dbReference type="Pfam" id="PF13382"/>
    </source>
</evidence>
<dbReference type="Gene3D" id="3.20.20.140">
    <property type="entry name" value="Metal-dependent hydrolases"/>
    <property type="match status" value="1"/>
</dbReference>
<dbReference type="PANTHER" id="PTHR11113">
    <property type="entry name" value="N-ACETYLGLUCOSAMINE-6-PHOSPHATE DEACETYLASE"/>
    <property type="match status" value="1"/>
</dbReference>
<keyword evidence="4" id="KW-0464">Manganese</keyword>
<dbReference type="InterPro" id="IPR011059">
    <property type="entry name" value="Metal-dep_hydrolase_composite"/>
</dbReference>
<dbReference type="Pfam" id="PF13382">
    <property type="entry name" value="Adenine_deam_C"/>
    <property type="match status" value="1"/>
</dbReference>
<proteinExistence type="inferred from homology"/>
<sequence length="589" mass="60988">MPTPSSRLLAVARGEAAPDLVVRGASVFSSFTKEWLQHDVAVADGVIAGFAPGPADERTRVVEAEGRRLVPGFVDAHVHIESSKLLPPEFARTIVPRGTTTVVVDPHEIAGVLGAEGVAWMLDACDGLPLGVHAMLPSTVPASDLESPRGPLTADALRELLRHPRMRGIGEMMNAPGVAHGDPHALAVLALVADAARVDGHAPGVTGAALDAYLAAGPSTDHEATTLEEALEKRRKGSWVLLREATNARNLADLLPLVLRHGPEHLAFCTDDREPGTLLQEGHLDGMCAAAVAGGVAPEDALLLASLHGARCHALDRVGAIAPGWAADLLLLDDLTTFRPSLVIRGGAVVARDGVPVDDDGAWPAAPPAGTPAGTPAWVRGTVHLAPVDRDSFALPAPADDDARVRVIRAIPDQLLTREEHVVPAVEDGLVVADPGRDLAKIAVLERHHATGRVGVGLVTGFGLRSGAFAGTVSHDAHNVIAVGVDDGDLLVCVERLRELGGGLVVADGGVVVGEMPLPVAGLFSDLPAAAVHAQQQDLDAALVDRGVTLPSPFMALSFLGLSVIPDLKITDRGLVDAAALRPVPFAVG</sequence>
<keyword evidence="3" id="KW-0378">Hydrolase</keyword>
<evidence type="ECO:0000259" key="6">
    <source>
        <dbReference type="Pfam" id="PF01979"/>
    </source>
</evidence>
<comment type="catalytic activity">
    <reaction evidence="5">
        <text>adenine + H2O + H(+) = hypoxanthine + NH4(+)</text>
        <dbReference type="Rhea" id="RHEA:23688"/>
        <dbReference type="ChEBI" id="CHEBI:15377"/>
        <dbReference type="ChEBI" id="CHEBI:15378"/>
        <dbReference type="ChEBI" id="CHEBI:16708"/>
        <dbReference type="ChEBI" id="CHEBI:17368"/>
        <dbReference type="ChEBI" id="CHEBI:28938"/>
        <dbReference type="EC" id="3.5.4.2"/>
    </reaction>
</comment>
<evidence type="ECO:0000313" key="8">
    <source>
        <dbReference type="EMBL" id="CAB4937034.1"/>
    </source>
</evidence>
<evidence type="ECO:0000256" key="2">
    <source>
        <dbReference type="ARBA" id="ARBA00012782"/>
    </source>
</evidence>
<dbReference type="Pfam" id="PF01979">
    <property type="entry name" value="Amidohydro_1"/>
    <property type="match status" value="1"/>
</dbReference>
<evidence type="ECO:0000256" key="1">
    <source>
        <dbReference type="ARBA" id="ARBA00006773"/>
    </source>
</evidence>
<comment type="similarity">
    <text evidence="1">Belongs to the metallo-dependent hydrolases superfamily. Adenine deaminase family.</text>
</comment>
<organism evidence="8">
    <name type="scientific">freshwater metagenome</name>
    <dbReference type="NCBI Taxonomy" id="449393"/>
    <lineage>
        <taxon>unclassified sequences</taxon>
        <taxon>metagenomes</taxon>
        <taxon>ecological metagenomes</taxon>
    </lineage>
</organism>
<feature type="domain" description="Amidohydrolase-related" evidence="6">
    <location>
        <begin position="69"/>
        <end position="348"/>
    </location>
</feature>
<feature type="domain" description="Adenine deaminase C-terminal" evidence="7">
    <location>
        <begin position="414"/>
        <end position="579"/>
    </location>
</feature>
<dbReference type="Gene3D" id="2.30.40.10">
    <property type="entry name" value="Urease, subunit C, domain 1"/>
    <property type="match status" value="1"/>
</dbReference>
<gene>
    <name evidence="8" type="ORF">UFOPK3564_02705</name>
</gene>
<dbReference type="HAMAP" id="MF_01518">
    <property type="entry name" value="Adenine_deamin"/>
    <property type="match status" value="1"/>
</dbReference>
<dbReference type="InterPro" id="IPR006680">
    <property type="entry name" value="Amidohydro-rel"/>
</dbReference>
<reference evidence="8" key="1">
    <citation type="submission" date="2020-05" db="EMBL/GenBank/DDBJ databases">
        <authorList>
            <person name="Chiriac C."/>
            <person name="Salcher M."/>
            <person name="Ghai R."/>
            <person name="Kavagutti S V."/>
        </authorList>
    </citation>
    <scope>NUCLEOTIDE SEQUENCE</scope>
</reference>
<dbReference type="GO" id="GO:0000034">
    <property type="term" value="F:adenine deaminase activity"/>
    <property type="evidence" value="ECO:0007669"/>
    <property type="project" value="UniProtKB-EC"/>
</dbReference>
<protein>
    <recommendedName>
        <fullName evidence="2">adenine deaminase</fullName>
        <ecNumber evidence="2">3.5.4.2</ecNumber>
    </recommendedName>
</protein>
<evidence type="ECO:0000256" key="4">
    <source>
        <dbReference type="ARBA" id="ARBA00023211"/>
    </source>
</evidence>
<dbReference type="NCBIfam" id="TIGR01178">
    <property type="entry name" value="ade"/>
    <property type="match status" value="1"/>
</dbReference>
<dbReference type="InterPro" id="IPR032466">
    <property type="entry name" value="Metal_Hydrolase"/>
</dbReference>
<dbReference type="InterPro" id="IPR006679">
    <property type="entry name" value="Adenine_deam"/>
</dbReference>
<dbReference type="GO" id="GO:0006146">
    <property type="term" value="P:adenine catabolic process"/>
    <property type="evidence" value="ECO:0007669"/>
    <property type="project" value="InterPro"/>
</dbReference>
<accession>A0A6J7J308</accession>
<dbReference type="SUPFAM" id="SSF51338">
    <property type="entry name" value="Composite domain of metallo-dependent hydrolases"/>
    <property type="match status" value="1"/>
</dbReference>